<dbReference type="Proteomes" id="UP000002640">
    <property type="component" value="Unassembled WGS sequence"/>
</dbReference>
<dbReference type="OMA" id="EQFVICD"/>
<evidence type="ECO:0000313" key="2">
    <source>
        <dbReference type="EMBL" id="EGZ19132.1"/>
    </source>
</evidence>
<dbReference type="Gene3D" id="2.40.160.200">
    <property type="entry name" value="LURP1-related"/>
    <property type="match status" value="1"/>
</dbReference>
<dbReference type="InterPro" id="IPR038595">
    <property type="entry name" value="LOR_sf"/>
</dbReference>
<evidence type="ECO:0000256" key="1">
    <source>
        <dbReference type="SAM" id="MobiDB-lite"/>
    </source>
</evidence>
<dbReference type="InParanoid" id="G4Z9L8"/>
<evidence type="ECO:0008006" key="4">
    <source>
        <dbReference type="Google" id="ProtNLM"/>
    </source>
</evidence>
<reference evidence="2 3" key="1">
    <citation type="journal article" date="2006" name="Science">
        <title>Phytophthora genome sequences uncover evolutionary origins and mechanisms of pathogenesis.</title>
        <authorList>
            <person name="Tyler B.M."/>
            <person name="Tripathy S."/>
            <person name="Zhang X."/>
            <person name="Dehal P."/>
            <person name="Jiang R.H."/>
            <person name="Aerts A."/>
            <person name="Arredondo F.D."/>
            <person name="Baxter L."/>
            <person name="Bensasson D."/>
            <person name="Beynon J.L."/>
            <person name="Chapman J."/>
            <person name="Damasceno C.M."/>
            <person name="Dorrance A.E."/>
            <person name="Dou D."/>
            <person name="Dickerman A.W."/>
            <person name="Dubchak I.L."/>
            <person name="Garbelotto M."/>
            <person name="Gijzen M."/>
            <person name="Gordon S.G."/>
            <person name="Govers F."/>
            <person name="Grunwald N.J."/>
            <person name="Huang W."/>
            <person name="Ivors K.L."/>
            <person name="Jones R.W."/>
            <person name="Kamoun S."/>
            <person name="Krampis K."/>
            <person name="Lamour K.H."/>
            <person name="Lee M.K."/>
            <person name="McDonald W.H."/>
            <person name="Medina M."/>
            <person name="Meijer H.J."/>
            <person name="Nordberg E.K."/>
            <person name="Maclean D.J."/>
            <person name="Ospina-Giraldo M.D."/>
            <person name="Morris P.F."/>
            <person name="Phuntumart V."/>
            <person name="Putnam N.H."/>
            <person name="Rash S."/>
            <person name="Rose J.K."/>
            <person name="Sakihama Y."/>
            <person name="Salamov A.A."/>
            <person name="Savidor A."/>
            <person name="Scheuring C.F."/>
            <person name="Smith B.M."/>
            <person name="Sobral B.W."/>
            <person name="Terry A."/>
            <person name="Torto-Alalibo T.A."/>
            <person name="Win J."/>
            <person name="Xu Z."/>
            <person name="Zhang H."/>
            <person name="Grigoriev I.V."/>
            <person name="Rokhsar D.S."/>
            <person name="Boore J.L."/>
        </authorList>
    </citation>
    <scope>NUCLEOTIDE SEQUENCE [LARGE SCALE GENOMIC DNA]</scope>
    <source>
        <strain evidence="2 3">P6497</strain>
    </source>
</reference>
<dbReference type="EMBL" id="JH159153">
    <property type="protein sequence ID" value="EGZ19132.1"/>
    <property type="molecule type" value="Genomic_DNA"/>
</dbReference>
<dbReference type="InterPro" id="IPR007612">
    <property type="entry name" value="LOR"/>
</dbReference>
<evidence type="ECO:0000313" key="3">
    <source>
        <dbReference type="Proteomes" id="UP000002640"/>
    </source>
</evidence>
<dbReference type="KEGG" id="psoj:PHYSODRAFT_247045"/>
<name>G4Z9L8_PHYSP</name>
<dbReference type="SMR" id="G4Z9L8"/>
<gene>
    <name evidence="2" type="ORF">PHYSODRAFT_247045</name>
</gene>
<dbReference type="AlphaFoldDB" id="G4Z9L8"/>
<keyword evidence="3" id="KW-1185">Reference proteome</keyword>
<dbReference type="Pfam" id="PF04525">
    <property type="entry name" value="LOR"/>
    <property type="match status" value="1"/>
</dbReference>
<sequence length="221" mass="24229">MGNSNSAALESPLQEPQGSMKALDGSSIAEQPTTLRVKASSLRTRATVTDLETNSTIGLFKGKMFSSRVVLETPQGQIIASISNKTFSSKYRVFQGDETDDPSFMIQDASGFFKTMVLVAEFTDTETGTPCRVVVRGSPSTKVVLCHLERGGPTLSQLQKGNDFLENQGRYQRVGRIRRKSYFGGDDYFIEATAGVDLTVLLLIWHVRHVRLVAERANASS</sequence>
<protein>
    <recommendedName>
        <fullName evidence="4">Tubby C-terminal domain-containing protein</fullName>
    </recommendedName>
</protein>
<dbReference type="GeneID" id="20637675"/>
<proteinExistence type="predicted"/>
<feature type="region of interest" description="Disordered" evidence="1">
    <location>
        <begin position="1"/>
        <end position="27"/>
    </location>
</feature>
<dbReference type="RefSeq" id="XP_009521849.1">
    <property type="nucleotide sequence ID" value="XM_009523554.1"/>
</dbReference>
<organism evidence="2 3">
    <name type="scientific">Phytophthora sojae (strain P6497)</name>
    <name type="common">Soybean stem and root rot agent</name>
    <name type="synonym">Phytophthora megasperma f. sp. glycines</name>
    <dbReference type="NCBI Taxonomy" id="1094619"/>
    <lineage>
        <taxon>Eukaryota</taxon>
        <taxon>Sar</taxon>
        <taxon>Stramenopiles</taxon>
        <taxon>Oomycota</taxon>
        <taxon>Peronosporomycetes</taxon>
        <taxon>Peronosporales</taxon>
        <taxon>Peronosporaceae</taxon>
        <taxon>Phytophthora</taxon>
    </lineage>
</organism>
<accession>G4Z9L8</accession>